<dbReference type="InterPro" id="IPR020845">
    <property type="entry name" value="AMP-binding_CS"/>
</dbReference>
<evidence type="ECO:0000313" key="6">
    <source>
        <dbReference type="Proteomes" id="UP001234581"/>
    </source>
</evidence>
<evidence type="ECO:0000256" key="1">
    <source>
        <dbReference type="ARBA" id="ARBA00006432"/>
    </source>
</evidence>
<dbReference type="PANTHER" id="PTHR24096">
    <property type="entry name" value="LONG-CHAIN-FATTY-ACID--COA LIGASE"/>
    <property type="match status" value="1"/>
</dbReference>
<dbReference type="Gene3D" id="3.40.50.12780">
    <property type="entry name" value="N-terminal domain of ligase-like"/>
    <property type="match status" value="1"/>
</dbReference>
<evidence type="ECO:0000313" key="5">
    <source>
        <dbReference type="EMBL" id="KAJ8663436.1"/>
    </source>
</evidence>
<evidence type="ECO:0008006" key="7">
    <source>
        <dbReference type="Google" id="ProtNLM"/>
    </source>
</evidence>
<keyword evidence="6" id="KW-1185">Reference proteome</keyword>
<proteinExistence type="inferred from homology"/>
<sequence length="548" mass="60254">MIFTSSYPPLTEIPQCNVIEFLFRNPNKIPDNHPMLVDAVTNDCLTYGDLRQRILQFAAGLQDQCDFKKGDTLLLCSPNDYEYPIPLLGAAAAGGASSPANPNYTVHEILHQLTLTKAKVIIGHPDNIDRVIAAASQAGVPQSRIFVLGSHGIKGCQSFRVLLGKRTGEITKLTAEESKTTPAYLCFSSGTTGQSKGVITTHANISVNILQYLAIDGKVINSKKDSTIIMLPMFHIMTLSNILHTSIYTGTTLYVLKRYELERVCALIEAKRVPFAYMVPPVLLQIAKDPAAQKYDLSSLKWINSAAAPLGAELVELLKERLPTTIVKQAYGSTETSPVATTEPIDDVAQGSVGLLAPNMECKIVNEDGKALGTGERGEIWLKGPNIMMGYINNPEATRNSIDEDGFYHTGDVGVIDQQGHMWIVDRIKELIKYKGFQVAPVELESILVESPDVADCGVIGMYDEAIASEIPIAYVKLMPNVPSTEETKQRIKQYLAERVVPYKKIHRVIFTEAIPRSAAGKILRRILKEQLSKDVKDRKMVSSKAKL</sequence>
<accession>A0AAD8DIM1</accession>
<dbReference type="Pfam" id="PF13193">
    <property type="entry name" value="AMP-binding_C"/>
    <property type="match status" value="1"/>
</dbReference>
<dbReference type="RefSeq" id="XP_058348348.1">
    <property type="nucleotide sequence ID" value="XM_058480784.1"/>
</dbReference>
<dbReference type="Gene3D" id="3.30.300.30">
    <property type="match status" value="1"/>
</dbReference>
<dbReference type="InterPro" id="IPR042099">
    <property type="entry name" value="ANL_N_sf"/>
</dbReference>
<dbReference type="InterPro" id="IPR025110">
    <property type="entry name" value="AMP-bd_C"/>
</dbReference>
<evidence type="ECO:0000259" key="3">
    <source>
        <dbReference type="Pfam" id="PF00501"/>
    </source>
</evidence>
<gene>
    <name evidence="5" type="ORF">O0I10_000675</name>
</gene>
<dbReference type="PROSITE" id="PS00455">
    <property type="entry name" value="AMP_BINDING"/>
    <property type="match status" value="1"/>
</dbReference>
<organism evidence="5 6">
    <name type="scientific">Lichtheimia ornata</name>
    <dbReference type="NCBI Taxonomy" id="688661"/>
    <lineage>
        <taxon>Eukaryota</taxon>
        <taxon>Fungi</taxon>
        <taxon>Fungi incertae sedis</taxon>
        <taxon>Mucoromycota</taxon>
        <taxon>Mucoromycotina</taxon>
        <taxon>Mucoromycetes</taxon>
        <taxon>Mucorales</taxon>
        <taxon>Lichtheimiaceae</taxon>
        <taxon>Lichtheimia</taxon>
    </lineage>
</organism>
<dbReference type="FunFam" id="3.40.50.12780:FF:000003">
    <property type="entry name" value="Long-chain-fatty-acid--CoA ligase FadD"/>
    <property type="match status" value="1"/>
</dbReference>
<dbReference type="GeneID" id="83208097"/>
<dbReference type="SUPFAM" id="SSF56801">
    <property type="entry name" value="Acetyl-CoA synthetase-like"/>
    <property type="match status" value="1"/>
</dbReference>
<dbReference type="AlphaFoldDB" id="A0AAD8DIM1"/>
<feature type="domain" description="AMP-binding enzyme C-terminal" evidence="4">
    <location>
        <begin position="443"/>
        <end position="522"/>
    </location>
</feature>
<comment type="similarity">
    <text evidence="1">Belongs to the ATP-dependent AMP-binding enzyme family.</text>
</comment>
<feature type="domain" description="AMP-dependent synthetase/ligase" evidence="3">
    <location>
        <begin position="25"/>
        <end position="391"/>
    </location>
</feature>
<dbReference type="GO" id="GO:0016405">
    <property type="term" value="F:CoA-ligase activity"/>
    <property type="evidence" value="ECO:0007669"/>
    <property type="project" value="TreeGrafter"/>
</dbReference>
<protein>
    <recommendedName>
        <fullName evidence="7">Acetyl-CoA synthetase-like protein</fullName>
    </recommendedName>
</protein>
<dbReference type="InterPro" id="IPR045851">
    <property type="entry name" value="AMP-bd_C_sf"/>
</dbReference>
<comment type="caution">
    <text evidence="5">The sequence shown here is derived from an EMBL/GenBank/DDBJ whole genome shotgun (WGS) entry which is preliminary data.</text>
</comment>
<dbReference type="CDD" id="cd05911">
    <property type="entry name" value="Firefly_Luc_like"/>
    <property type="match status" value="1"/>
</dbReference>
<name>A0AAD8DIM1_9FUNG</name>
<dbReference type="Pfam" id="PF00501">
    <property type="entry name" value="AMP-binding"/>
    <property type="match status" value="1"/>
</dbReference>
<dbReference type="Proteomes" id="UP001234581">
    <property type="component" value="Unassembled WGS sequence"/>
</dbReference>
<evidence type="ECO:0000259" key="4">
    <source>
        <dbReference type="Pfam" id="PF13193"/>
    </source>
</evidence>
<dbReference type="InterPro" id="IPR000873">
    <property type="entry name" value="AMP-dep_synth/lig_dom"/>
</dbReference>
<dbReference type="PANTHER" id="PTHR24096:SF149">
    <property type="entry name" value="AMP-BINDING DOMAIN-CONTAINING PROTEIN-RELATED"/>
    <property type="match status" value="1"/>
</dbReference>
<dbReference type="EMBL" id="JARTCD010000002">
    <property type="protein sequence ID" value="KAJ8663436.1"/>
    <property type="molecule type" value="Genomic_DNA"/>
</dbReference>
<keyword evidence="2" id="KW-0436">Ligase</keyword>
<reference evidence="5 6" key="1">
    <citation type="submission" date="2023-03" db="EMBL/GenBank/DDBJ databases">
        <title>Genome sequence of Lichtheimia ornata CBS 291.66.</title>
        <authorList>
            <person name="Mohabir J.T."/>
            <person name="Shea T.P."/>
            <person name="Kurbessoian T."/>
            <person name="Berby B."/>
            <person name="Fontaine J."/>
            <person name="Livny J."/>
            <person name="Gnirke A."/>
            <person name="Stajich J.E."/>
            <person name="Cuomo C.A."/>
        </authorList>
    </citation>
    <scope>NUCLEOTIDE SEQUENCE [LARGE SCALE GENOMIC DNA]</scope>
    <source>
        <strain evidence="5">CBS 291.66</strain>
    </source>
</reference>
<evidence type="ECO:0000256" key="2">
    <source>
        <dbReference type="ARBA" id="ARBA00022598"/>
    </source>
</evidence>